<evidence type="ECO:0000313" key="2">
    <source>
        <dbReference type="Proteomes" id="UP000242791"/>
    </source>
</evidence>
<dbReference type="EMBL" id="LGTZ01000124">
    <property type="protein sequence ID" value="OJD27228.1"/>
    <property type="molecule type" value="Genomic_DNA"/>
</dbReference>
<dbReference type="AlphaFoldDB" id="A0A1J9RGW1"/>
<organism evidence="1 2">
    <name type="scientific">Blastomyces percursus</name>
    <dbReference type="NCBI Taxonomy" id="1658174"/>
    <lineage>
        <taxon>Eukaryota</taxon>
        <taxon>Fungi</taxon>
        <taxon>Dikarya</taxon>
        <taxon>Ascomycota</taxon>
        <taxon>Pezizomycotina</taxon>
        <taxon>Eurotiomycetes</taxon>
        <taxon>Eurotiomycetidae</taxon>
        <taxon>Onygenales</taxon>
        <taxon>Ajellomycetaceae</taxon>
        <taxon>Blastomyces</taxon>
    </lineage>
</organism>
<dbReference type="Proteomes" id="UP000242791">
    <property type="component" value="Unassembled WGS sequence"/>
</dbReference>
<dbReference type="VEuPathDB" id="FungiDB:ACJ73_01378"/>
<accession>A0A1J9RGW1</accession>
<sequence length="106" mass="11751">MGKLADINPSNIGSRHLPFKGGLTMAFATQPFSIRTNNGNLPFGQFRLSHAMSLVAMTSLLHATRKYSRENIVAPASFMRMHAHKELLSPHAYKLMEYMNASSSKA</sequence>
<comment type="caution">
    <text evidence="1">The sequence shown here is derived from an EMBL/GenBank/DDBJ whole genome shotgun (WGS) entry which is preliminary data.</text>
</comment>
<keyword evidence="2" id="KW-1185">Reference proteome</keyword>
<proteinExistence type="predicted"/>
<gene>
    <name evidence="1" type="ORF">ACJ73_01378</name>
</gene>
<evidence type="ECO:0000313" key="1">
    <source>
        <dbReference type="EMBL" id="OJD27228.1"/>
    </source>
</evidence>
<reference evidence="1 2" key="1">
    <citation type="submission" date="2015-08" db="EMBL/GenBank/DDBJ databases">
        <title>Emmonsia species relationships and genome sequence.</title>
        <authorList>
            <person name="Cuomo C.A."/>
            <person name="Schwartz I.S."/>
            <person name="Kenyon C."/>
            <person name="De Hoog G.S."/>
            <person name="Govender N.P."/>
            <person name="Botha A."/>
            <person name="Moreno L."/>
            <person name="De Vries M."/>
            <person name="Munoz J.F."/>
            <person name="Stielow J.B."/>
        </authorList>
    </citation>
    <scope>NUCLEOTIDE SEQUENCE [LARGE SCALE GENOMIC DNA]</scope>
    <source>
        <strain evidence="1 2">EI222</strain>
    </source>
</reference>
<protein>
    <submittedName>
        <fullName evidence="1">Uncharacterized protein</fullName>
    </submittedName>
</protein>
<name>A0A1J9RGW1_9EURO</name>